<keyword evidence="3 6" id="KW-0732">Signal</keyword>
<comment type="caution">
    <text evidence="9">The sequence shown here is derived from an EMBL/GenBank/DDBJ whole genome shotgun (WGS) entry which is preliminary data.</text>
</comment>
<dbReference type="OrthoDB" id="5694214at2"/>
<dbReference type="Gene3D" id="1.25.40.390">
    <property type="match status" value="1"/>
</dbReference>
<dbReference type="EMBL" id="JRLX01000001">
    <property type="protein sequence ID" value="KGO88604.1"/>
    <property type="molecule type" value="Genomic_DNA"/>
</dbReference>
<evidence type="ECO:0000256" key="6">
    <source>
        <dbReference type="SAM" id="SignalP"/>
    </source>
</evidence>
<sequence>MKKILLYSTLLGSLLFFSSCNEEELNLNSPNALTTDQFWGNPTDAELGVNSIYAMFYKDGLWSRWIFFRLDLTSDEGFSRSPWTELADWTRFNYVNYNFWEGNSVTYRDTYKAIFRCNQVLANVPGITFTDEARKESILAEAKFLRALHYFYAAELWENIPLVLEPSQPNDRPEQKTKTEIFAQVETDLNEAFEKLPTSWTGDNIGRPTKGAAKAMLAKLYMQQRKWSEAKLAMDYLISGQGISYSLVPNFKDNFTDVRENNAESVFEIQFGSQRLGGTDESANAAVSNTRAQFFAPRSIGWSDGQARHWLVGLFKEERNATGGLDERLRHTLFYPELQADFGDLTYGRTWQWDADEAWFRKGQRDYYRNNEDYYNQVNYRLIRYADVLLMYAEALNELGQTADAYQYVNTVRARANMAPLATAHPEIGTNHDLFLARLKKERVLELCGESVRWLDLKRWGDLETQAGVDAVAQRDPDFNNFIVGKTIRLPLPQSEVQNNPNVQQNTGY</sequence>
<dbReference type="eggNOG" id="COG0702">
    <property type="taxonomic scope" value="Bacteria"/>
</dbReference>
<dbReference type="CDD" id="cd08977">
    <property type="entry name" value="SusD"/>
    <property type="match status" value="1"/>
</dbReference>
<comment type="subcellular location">
    <subcellularLocation>
        <location evidence="1">Cell outer membrane</location>
    </subcellularLocation>
</comment>
<dbReference type="InterPro" id="IPR033985">
    <property type="entry name" value="SusD-like_N"/>
</dbReference>
<keyword evidence="5" id="KW-0998">Cell outer membrane</keyword>
<evidence type="ECO:0000256" key="5">
    <source>
        <dbReference type="ARBA" id="ARBA00023237"/>
    </source>
</evidence>
<gene>
    <name evidence="9" type="ORF">Q765_01490</name>
</gene>
<evidence type="ECO:0000259" key="7">
    <source>
        <dbReference type="Pfam" id="PF07980"/>
    </source>
</evidence>
<feature type="chain" id="PRO_5001991993" evidence="6">
    <location>
        <begin position="23"/>
        <end position="509"/>
    </location>
</feature>
<dbReference type="GO" id="GO:0009279">
    <property type="term" value="C:cell outer membrane"/>
    <property type="evidence" value="ECO:0007669"/>
    <property type="project" value="UniProtKB-SubCell"/>
</dbReference>
<dbReference type="Pfam" id="PF07980">
    <property type="entry name" value="SusD_RagB"/>
    <property type="match status" value="1"/>
</dbReference>
<reference evidence="9 10" key="1">
    <citation type="submission" date="2013-09" db="EMBL/GenBank/DDBJ databases">
        <authorList>
            <person name="Zeng Z."/>
            <person name="Chen C."/>
        </authorList>
    </citation>
    <scope>NUCLEOTIDE SEQUENCE [LARGE SCALE GENOMIC DNA]</scope>
    <source>
        <strain evidence="9 10">WB 3.3-2</strain>
    </source>
</reference>
<dbReference type="Proteomes" id="UP000030152">
    <property type="component" value="Unassembled WGS sequence"/>
</dbReference>
<comment type="similarity">
    <text evidence="2">Belongs to the SusD family.</text>
</comment>
<evidence type="ECO:0000256" key="3">
    <source>
        <dbReference type="ARBA" id="ARBA00022729"/>
    </source>
</evidence>
<feature type="domain" description="RagB/SusD" evidence="7">
    <location>
        <begin position="264"/>
        <end position="509"/>
    </location>
</feature>
<dbReference type="SUPFAM" id="SSF48452">
    <property type="entry name" value="TPR-like"/>
    <property type="match status" value="1"/>
</dbReference>
<evidence type="ECO:0000256" key="2">
    <source>
        <dbReference type="ARBA" id="ARBA00006275"/>
    </source>
</evidence>
<evidence type="ECO:0000313" key="10">
    <source>
        <dbReference type="Proteomes" id="UP000030152"/>
    </source>
</evidence>
<dbReference type="PROSITE" id="PS51257">
    <property type="entry name" value="PROKAR_LIPOPROTEIN"/>
    <property type="match status" value="1"/>
</dbReference>
<dbReference type="STRING" id="1121895.GCA_000378485_00502"/>
<dbReference type="InterPro" id="IPR012944">
    <property type="entry name" value="SusD_RagB_dom"/>
</dbReference>
<accession>A0A0A2M8M0</accession>
<evidence type="ECO:0000259" key="8">
    <source>
        <dbReference type="Pfam" id="PF14322"/>
    </source>
</evidence>
<protein>
    <submittedName>
        <fullName evidence="9">Membrane protein</fullName>
    </submittedName>
</protein>
<organism evidence="9 10">
    <name type="scientific">Flavobacterium rivuli WB 3.3-2 = DSM 21788</name>
    <dbReference type="NCBI Taxonomy" id="1121895"/>
    <lineage>
        <taxon>Bacteria</taxon>
        <taxon>Pseudomonadati</taxon>
        <taxon>Bacteroidota</taxon>
        <taxon>Flavobacteriia</taxon>
        <taxon>Flavobacteriales</taxon>
        <taxon>Flavobacteriaceae</taxon>
        <taxon>Flavobacterium</taxon>
    </lineage>
</organism>
<evidence type="ECO:0000256" key="1">
    <source>
        <dbReference type="ARBA" id="ARBA00004442"/>
    </source>
</evidence>
<evidence type="ECO:0000256" key="4">
    <source>
        <dbReference type="ARBA" id="ARBA00023136"/>
    </source>
</evidence>
<dbReference type="InterPro" id="IPR011990">
    <property type="entry name" value="TPR-like_helical_dom_sf"/>
</dbReference>
<dbReference type="AlphaFoldDB" id="A0A0A2M8M0"/>
<evidence type="ECO:0000313" key="9">
    <source>
        <dbReference type="EMBL" id="KGO88604.1"/>
    </source>
</evidence>
<feature type="domain" description="SusD-like N-terminal" evidence="8">
    <location>
        <begin position="84"/>
        <end position="222"/>
    </location>
</feature>
<name>A0A0A2M8M0_9FLAO</name>
<feature type="signal peptide" evidence="6">
    <location>
        <begin position="1"/>
        <end position="22"/>
    </location>
</feature>
<dbReference type="RefSeq" id="WP_020211626.1">
    <property type="nucleotide sequence ID" value="NZ_JRLX01000001.1"/>
</dbReference>
<dbReference type="Pfam" id="PF14322">
    <property type="entry name" value="SusD-like_3"/>
    <property type="match status" value="1"/>
</dbReference>
<keyword evidence="4" id="KW-0472">Membrane</keyword>
<proteinExistence type="inferred from homology"/>
<keyword evidence="10" id="KW-1185">Reference proteome</keyword>